<keyword evidence="1" id="KW-1185">Reference proteome</keyword>
<proteinExistence type="predicted"/>
<evidence type="ECO:0000313" key="1">
    <source>
        <dbReference type="Proteomes" id="UP000887562"/>
    </source>
</evidence>
<organism evidence="1 2">
    <name type="scientific">Echinococcus canadensis</name>
    <dbReference type="NCBI Taxonomy" id="519352"/>
    <lineage>
        <taxon>Eukaryota</taxon>
        <taxon>Metazoa</taxon>
        <taxon>Spiralia</taxon>
        <taxon>Lophotrochozoa</taxon>
        <taxon>Platyhelminthes</taxon>
        <taxon>Cestoda</taxon>
        <taxon>Eucestoda</taxon>
        <taxon>Cyclophyllidea</taxon>
        <taxon>Taeniidae</taxon>
        <taxon>Echinococcus</taxon>
        <taxon>Echinococcus canadensis group</taxon>
    </lineage>
</organism>
<accession>A0A915ETY6</accession>
<reference evidence="2" key="1">
    <citation type="submission" date="2022-11" db="UniProtKB">
        <authorList>
            <consortium name="WormBaseParasite"/>
        </authorList>
    </citation>
    <scope>IDENTIFICATION</scope>
</reference>
<dbReference type="AlphaFoldDB" id="A0A915ETY6"/>
<dbReference type="WBParaSite" id="maker-E.canG7_contigs_3289-snap-gene-0.14-mRNA-1">
    <property type="protein sequence ID" value="maker-E.canG7_contigs_3289-snap-gene-0.14-mRNA-1"/>
    <property type="gene ID" value="EcG7_07641"/>
</dbReference>
<dbReference type="Proteomes" id="UP000887562">
    <property type="component" value="Unplaced"/>
</dbReference>
<name>A0A915ETY6_9CEST</name>
<evidence type="ECO:0000313" key="2">
    <source>
        <dbReference type="WBParaSite" id="maker-E.canG7_contigs_3289-snap-gene-0.14-mRNA-1"/>
    </source>
</evidence>
<protein>
    <submittedName>
        <fullName evidence="2">Uncharacterized protein</fullName>
    </submittedName>
</protein>
<sequence length="145" mass="16259">MLVCKAIYDFSSRISAKMVKISIDFRSTCITNPYTYFKDSADQFCPTFGFRLPTCTHFKVVAFCQPPRNAERSGSTGVEARFQAVTTSSPQKVLQLHPTTQLLTISGIIAHPYHKTEALKSWVELTFALTQTAPLILIFLKSALY</sequence>